<protein>
    <submittedName>
        <fullName evidence="1">Uncharacterized protein</fullName>
    </submittedName>
</protein>
<dbReference type="Proteomes" id="UP001236258">
    <property type="component" value="Unassembled WGS sequence"/>
</dbReference>
<name>A0ABT9GP69_9GAMM</name>
<keyword evidence="2" id="KW-1185">Reference proteome</keyword>
<gene>
    <name evidence="1" type="ORF">Q3O59_06965</name>
</gene>
<proteinExistence type="predicted"/>
<reference evidence="1 2" key="1">
    <citation type="submission" date="2023-08" db="EMBL/GenBank/DDBJ databases">
        <authorList>
            <person name="Joshi A."/>
            <person name="Thite S."/>
        </authorList>
    </citation>
    <scope>NUCLEOTIDE SEQUENCE [LARGE SCALE GENOMIC DNA]</scope>
    <source>
        <strain evidence="1 2">1E1</strain>
    </source>
</reference>
<dbReference type="EMBL" id="JAUZVY010000002">
    <property type="protein sequence ID" value="MDP4528772.1"/>
    <property type="molecule type" value="Genomic_DNA"/>
</dbReference>
<accession>A0ABT9GP69</accession>
<dbReference type="RefSeq" id="WP_305944882.1">
    <property type="nucleotide sequence ID" value="NZ_JAUZVY010000002.1"/>
</dbReference>
<evidence type="ECO:0000313" key="2">
    <source>
        <dbReference type="Proteomes" id="UP001236258"/>
    </source>
</evidence>
<organism evidence="1 2">
    <name type="scientific">Alkalimonas delamerensis</name>
    <dbReference type="NCBI Taxonomy" id="265981"/>
    <lineage>
        <taxon>Bacteria</taxon>
        <taxon>Pseudomonadati</taxon>
        <taxon>Pseudomonadota</taxon>
        <taxon>Gammaproteobacteria</taxon>
        <taxon>Alkalimonas</taxon>
    </lineage>
</organism>
<comment type="caution">
    <text evidence="1">The sequence shown here is derived from an EMBL/GenBank/DDBJ whole genome shotgun (WGS) entry which is preliminary data.</text>
</comment>
<sequence length="166" mass="19168">MKSKKDRRENPAGKEGIFQTTKLLTCRELMSKIDFQKYGKSVRKFKYSPLLVIAATNSLKIQTRKNSGSGKPYIWIDPSWELFHLGKSVISSSNYPDHKGPLYIQKHMLWCKKKQQVSGKFLLSVKLNKFGHTVFRLSDNYEIVSYGYNLQLVDGEDYDGWYADAS</sequence>
<evidence type="ECO:0000313" key="1">
    <source>
        <dbReference type="EMBL" id="MDP4528772.1"/>
    </source>
</evidence>